<proteinExistence type="predicted"/>
<accession>A0A7Y0VBH8</accession>
<comment type="caution">
    <text evidence="1">The sequence shown here is derived from an EMBL/GenBank/DDBJ whole genome shotgun (WGS) entry which is preliminary data.</text>
</comment>
<reference evidence="1" key="1">
    <citation type="submission" date="2020-04" db="EMBL/GenBank/DDBJ databases">
        <authorList>
            <person name="Chakraborty B."/>
            <person name="Walker A.R."/>
            <person name="Burne R.A."/>
        </authorList>
    </citation>
    <scope>NUCLEOTIDE SEQUENCE [LARGE SCALE GENOMIC DNA]</scope>
    <source>
        <strain evidence="1">BCA8</strain>
    </source>
</reference>
<sequence>MSVGDKKLVGKISLPYNIVNNMIKGCCKNSNSIWSLLFFRLWKNKGKMHEAYQIKGGEKWN</sequence>
<name>A0A7Y0VBH8_STRSA</name>
<evidence type="ECO:0000313" key="1">
    <source>
        <dbReference type="EMBL" id="NMX24771.1"/>
    </source>
</evidence>
<organism evidence="1">
    <name type="scientific">Streptococcus sanguinis</name>
    <dbReference type="NCBI Taxonomy" id="1305"/>
    <lineage>
        <taxon>Bacteria</taxon>
        <taxon>Bacillati</taxon>
        <taxon>Bacillota</taxon>
        <taxon>Bacilli</taxon>
        <taxon>Lactobacillales</taxon>
        <taxon>Streptococcaceae</taxon>
        <taxon>Streptococcus</taxon>
    </lineage>
</organism>
<dbReference type="EMBL" id="JABBCN010000002">
    <property type="protein sequence ID" value="NMX24771.1"/>
    <property type="molecule type" value="Genomic_DNA"/>
</dbReference>
<gene>
    <name evidence="1" type="ORF">HGP05_06625</name>
</gene>
<dbReference type="AlphaFoldDB" id="A0A7Y0VBH8"/>
<protein>
    <submittedName>
        <fullName evidence="1">Uncharacterized protein</fullName>
    </submittedName>
</protein>